<dbReference type="RefSeq" id="WP_379275432.1">
    <property type="nucleotide sequence ID" value="NZ_JBHUGT010000029.1"/>
</dbReference>
<dbReference type="Pfam" id="PF01520">
    <property type="entry name" value="Amidase_3"/>
    <property type="match status" value="1"/>
</dbReference>
<dbReference type="PANTHER" id="PTHR30404:SF0">
    <property type="entry name" value="N-ACETYLMURAMOYL-L-ALANINE AMIDASE AMIC"/>
    <property type="match status" value="1"/>
</dbReference>
<keyword evidence="6" id="KW-1185">Reference proteome</keyword>
<dbReference type="EMBL" id="JBHUMY010000020">
    <property type="protein sequence ID" value="MFD2661905.1"/>
    <property type="molecule type" value="Genomic_DNA"/>
</dbReference>
<sequence>MKKFVAFMLFMSFLFVAFTGFGPAVSAAVTPKLYLNGELVEAPVAPQLVENKYTVVPIRIISEGLGMKVTWSQADKTATIKSESDTIVLKINESVADVNGNQAQMDTPAIVQSGTTLVPLRFVGESMGLEVKWDNTAKAAYVSGEVSEETPGEETEADGRLTSISYDETNGVTVSYEGTVEMSKPMVLDNPKRLVFDFENTDYAEDFQPAMSLTTMMGEIAVSGHDTLTKIRYSLFSAEPPTARIVLDLSGSSTYSVSEGEGEYRIKVEKDTSTGNDSGSGTAPETPTTPPDSGSGKKYTVVIDAGHGGSDPGAQSVNSRWEKEVNLSIALKIKALLDKEPNIDLQMTRTGDTYPSLQDRVDFAEKANADIFISIHANSATPSASGTETYYTHENSKKLAETVHKYLVKGTGLKDRGVKTANYFVTRETTMPAILLETGFLTNAGDAAVLYSSEKQQDIAEQIVIGIKEYLGVS</sequence>
<dbReference type="EC" id="3.5.1.28" evidence="5"/>
<dbReference type="InterPro" id="IPR012854">
    <property type="entry name" value="Cu_amine_oxidase-like_N"/>
</dbReference>
<name>A0ABW5R0A0_9BACL</name>
<evidence type="ECO:0000256" key="3">
    <source>
        <dbReference type="SAM" id="SignalP"/>
    </source>
</evidence>
<gene>
    <name evidence="5" type="ORF">ACFSW5_16745</name>
</gene>
<evidence type="ECO:0000256" key="2">
    <source>
        <dbReference type="SAM" id="MobiDB-lite"/>
    </source>
</evidence>
<protein>
    <submittedName>
        <fullName evidence="5">N-acetylmuramoyl-L-alanine amidase</fullName>
        <ecNumber evidence="5">3.5.1.28</ecNumber>
    </submittedName>
</protein>
<dbReference type="Gene3D" id="3.30.457.10">
    <property type="entry name" value="Copper amine oxidase-like, N-terminal domain"/>
    <property type="match status" value="1"/>
</dbReference>
<feature type="domain" description="MurNAc-LAA" evidence="4">
    <location>
        <begin position="361"/>
        <end position="468"/>
    </location>
</feature>
<dbReference type="GO" id="GO:0008745">
    <property type="term" value="F:N-acetylmuramoyl-L-alanine amidase activity"/>
    <property type="evidence" value="ECO:0007669"/>
    <property type="project" value="UniProtKB-EC"/>
</dbReference>
<evidence type="ECO:0000259" key="4">
    <source>
        <dbReference type="SMART" id="SM00646"/>
    </source>
</evidence>
<organism evidence="5 6">
    <name type="scientific">Paenibacillus thailandensis</name>
    <dbReference type="NCBI Taxonomy" id="393250"/>
    <lineage>
        <taxon>Bacteria</taxon>
        <taxon>Bacillati</taxon>
        <taxon>Bacillota</taxon>
        <taxon>Bacilli</taxon>
        <taxon>Bacillales</taxon>
        <taxon>Paenibacillaceae</taxon>
        <taxon>Paenibacillus</taxon>
    </lineage>
</organism>
<evidence type="ECO:0000313" key="6">
    <source>
        <dbReference type="Proteomes" id="UP001597493"/>
    </source>
</evidence>
<dbReference type="InterPro" id="IPR036582">
    <property type="entry name" value="Mao_N_sf"/>
</dbReference>
<dbReference type="InterPro" id="IPR050695">
    <property type="entry name" value="N-acetylmuramoyl_amidase_3"/>
</dbReference>
<feature type="chain" id="PRO_5045300945" evidence="3">
    <location>
        <begin position="28"/>
        <end position="474"/>
    </location>
</feature>
<feature type="signal peptide" evidence="3">
    <location>
        <begin position="1"/>
        <end position="27"/>
    </location>
</feature>
<dbReference type="Pfam" id="PF07833">
    <property type="entry name" value="Cu_amine_oxidN1"/>
    <property type="match status" value="1"/>
</dbReference>
<accession>A0ABW5R0A0</accession>
<dbReference type="SUPFAM" id="SSF53187">
    <property type="entry name" value="Zn-dependent exopeptidases"/>
    <property type="match status" value="1"/>
</dbReference>
<feature type="region of interest" description="Disordered" evidence="2">
    <location>
        <begin position="254"/>
        <end position="319"/>
    </location>
</feature>
<feature type="compositionally biased region" description="Basic and acidic residues" evidence="2">
    <location>
        <begin position="262"/>
        <end position="272"/>
    </location>
</feature>
<dbReference type="Gene3D" id="2.60.40.3500">
    <property type="match status" value="1"/>
</dbReference>
<reference evidence="6" key="1">
    <citation type="journal article" date="2019" name="Int. J. Syst. Evol. Microbiol.">
        <title>The Global Catalogue of Microorganisms (GCM) 10K type strain sequencing project: providing services to taxonomists for standard genome sequencing and annotation.</title>
        <authorList>
            <consortium name="The Broad Institute Genomics Platform"/>
            <consortium name="The Broad Institute Genome Sequencing Center for Infectious Disease"/>
            <person name="Wu L."/>
            <person name="Ma J."/>
        </authorList>
    </citation>
    <scope>NUCLEOTIDE SEQUENCE [LARGE SCALE GENOMIC DNA]</scope>
    <source>
        <strain evidence="6">TISTR 1827</strain>
    </source>
</reference>
<dbReference type="Gene3D" id="3.40.630.40">
    <property type="entry name" value="Zn-dependent exopeptidases"/>
    <property type="match status" value="1"/>
</dbReference>
<proteinExistence type="predicted"/>
<dbReference type="Proteomes" id="UP001597493">
    <property type="component" value="Unassembled WGS sequence"/>
</dbReference>
<dbReference type="CDD" id="cd02696">
    <property type="entry name" value="MurNAc-LAA"/>
    <property type="match status" value="1"/>
</dbReference>
<dbReference type="SMART" id="SM00646">
    <property type="entry name" value="Ami_3"/>
    <property type="match status" value="1"/>
</dbReference>
<evidence type="ECO:0000313" key="5">
    <source>
        <dbReference type="EMBL" id="MFD2661905.1"/>
    </source>
</evidence>
<feature type="compositionally biased region" description="Polar residues" evidence="2">
    <location>
        <begin position="273"/>
        <end position="286"/>
    </location>
</feature>
<keyword evidence="1 5" id="KW-0378">Hydrolase</keyword>
<dbReference type="PANTHER" id="PTHR30404">
    <property type="entry name" value="N-ACETYLMURAMOYL-L-ALANINE AMIDASE"/>
    <property type="match status" value="1"/>
</dbReference>
<comment type="caution">
    <text evidence="5">The sequence shown here is derived from an EMBL/GenBank/DDBJ whole genome shotgun (WGS) entry which is preliminary data.</text>
</comment>
<keyword evidence="3" id="KW-0732">Signal</keyword>
<dbReference type="InterPro" id="IPR002508">
    <property type="entry name" value="MurNAc-LAA_cat"/>
</dbReference>
<evidence type="ECO:0000256" key="1">
    <source>
        <dbReference type="ARBA" id="ARBA00022801"/>
    </source>
</evidence>
<dbReference type="SUPFAM" id="SSF55383">
    <property type="entry name" value="Copper amine oxidase, domain N"/>
    <property type="match status" value="1"/>
</dbReference>